<evidence type="ECO:0000313" key="1">
    <source>
        <dbReference type="EMBL" id="MED6236813.1"/>
    </source>
</evidence>
<reference evidence="1 2" key="1">
    <citation type="submission" date="2021-07" db="EMBL/GenBank/DDBJ databases">
        <authorList>
            <person name="Palmer J.M."/>
        </authorList>
    </citation>
    <scope>NUCLEOTIDE SEQUENCE [LARGE SCALE GENOMIC DNA]</scope>
    <source>
        <strain evidence="1 2">AT_MEX2019</strain>
        <tissue evidence="1">Muscle</tissue>
    </source>
</reference>
<proteinExistence type="predicted"/>
<evidence type="ECO:0008006" key="3">
    <source>
        <dbReference type="Google" id="ProtNLM"/>
    </source>
</evidence>
<dbReference type="EMBL" id="JAHUTI010012881">
    <property type="protein sequence ID" value="MED6236813.1"/>
    <property type="molecule type" value="Genomic_DNA"/>
</dbReference>
<accession>A0ABU7AG07</accession>
<protein>
    <recommendedName>
        <fullName evidence="3">Secreted protein</fullName>
    </recommendedName>
</protein>
<gene>
    <name evidence="1" type="ORF">ATANTOWER_014637</name>
</gene>
<sequence>MLIHRFFLLRPTSSLCSKLLSEQIKSALISLFSLFLNSFCSLSDYLANTPANRMTVCNYEVTALVGVRLFPSRGIACVSTSPIRVLPTTCREKQLQLSATAKN</sequence>
<evidence type="ECO:0000313" key="2">
    <source>
        <dbReference type="Proteomes" id="UP001345963"/>
    </source>
</evidence>
<comment type="caution">
    <text evidence="1">The sequence shown here is derived from an EMBL/GenBank/DDBJ whole genome shotgun (WGS) entry which is preliminary data.</text>
</comment>
<dbReference type="Proteomes" id="UP001345963">
    <property type="component" value="Unassembled WGS sequence"/>
</dbReference>
<organism evidence="1 2">
    <name type="scientific">Ataeniobius toweri</name>
    <dbReference type="NCBI Taxonomy" id="208326"/>
    <lineage>
        <taxon>Eukaryota</taxon>
        <taxon>Metazoa</taxon>
        <taxon>Chordata</taxon>
        <taxon>Craniata</taxon>
        <taxon>Vertebrata</taxon>
        <taxon>Euteleostomi</taxon>
        <taxon>Actinopterygii</taxon>
        <taxon>Neopterygii</taxon>
        <taxon>Teleostei</taxon>
        <taxon>Neoteleostei</taxon>
        <taxon>Acanthomorphata</taxon>
        <taxon>Ovalentaria</taxon>
        <taxon>Atherinomorphae</taxon>
        <taxon>Cyprinodontiformes</taxon>
        <taxon>Goodeidae</taxon>
        <taxon>Ataeniobius</taxon>
    </lineage>
</organism>
<keyword evidence="2" id="KW-1185">Reference proteome</keyword>
<name>A0ABU7AG07_9TELE</name>